<name>A0A6G1FWW2_9PEZI</name>
<evidence type="ECO:0008006" key="6">
    <source>
        <dbReference type="Google" id="ProtNLM"/>
    </source>
</evidence>
<evidence type="ECO:0000256" key="1">
    <source>
        <dbReference type="ARBA" id="ARBA00010954"/>
    </source>
</evidence>
<feature type="region of interest" description="Disordered" evidence="2">
    <location>
        <begin position="38"/>
        <end position="71"/>
    </location>
</feature>
<comment type="similarity">
    <text evidence="1">Belongs to the TCP11 family.</text>
</comment>
<dbReference type="PANTHER" id="PTHR12832">
    <property type="entry name" value="TESTIS-SPECIFIC PROTEIN PBS13 T-COMPLEX 11"/>
    <property type="match status" value="1"/>
</dbReference>
<dbReference type="InterPro" id="IPR008862">
    <property type="entry name" value="Tcp11"/>
</dbReference>
<keyword evidence="4" id="KW-1185">Reference proteome</keyword>
<dbReference type="OrthoDB" id="276323at2759"/>
<dbReference type="PANTHER" id="PTHR12832:SF11">
    <property type="entry name" value="LD23868P"/>
    <property type="match status" value="1"/>
</dbReference>
<accession>A0A6G1FWW2</accession>
<dbReference type="EMBL" id="ML975167">
    <property type="protein sequence ID" value="KAF1810228.1"/>
    <property type="molecule type" value="Genomic_DNA"/>
</dbReference>
<dbReference type="Proteomes" id="UP000504638">
    <property type="component" value="Unplaced"/>
</dbReference>
<dbReference type="GeneID" id="54422743"/>
<evidence type="ECO:0000313" key="5">
    <source>
        <dbReference type="RefSeq" id="XP_033531859.1"/>
    </source>
</evidence>
<feature type="compositionally biased region" description="Low complexity" evidence="2">
    <location>
        <begin position="58"/>
        <end position="71"/>
    </location>
</feature>
<dbReference type="AlphaFoldDB" id="A0A6G1FWW2"/>
<evidence type="ECO:0000256" key="2">
    <source>
        <dbReference type="SAM" id="MobiDB-lite"/>
    </source>
</evidence>
<dbReference type="GO" id="GO:0010737">
    <property type="term" value="P:protein kinase A signaling"/>
    <property type="evidence" value="ECO:0007669"/>
    <property type="project" value="TreeGrafter"/>
</dbReference>
<proteinExistence type="inferred from homology"/>
<gene>
    <name evidence="3 5" type="ORF">P152DRAFT_491769</name>
</gene>
<evidence type="ECO:0000313" key="4">
    <source>
        <dbReference type="Proteomes" id="UP000504638"/>
    </source>
</evidence>
<reference evidence="3 5" key="1">
    <citation type="submission" date="2020-01" db="EMBL/GenBank/DDBJ databases">
        <authorList>
            <consortium name="DOE Joint Genome Institute"/>
            <person name="Haridas S."/>
            <person name="Albert R."/>
            <person name="Binder M."/>
            <person name="Bloem J."/>
            <person name="Labutti K."/>
            <person name="Salamov A."/>
            <person name="Andreopoulos B."/>
            <person name="Baker S.E."/>
            <person name="Barry K."/>
            <person name="Bills G."/>
            <person name="Bluhm B.H."/>
            <person name="Cannon C."/>
            <person name="Castanera R."/>
            <person name="Culley D.E."/>
            <person name="Daum C."/>
            <person name="Ezra D."/>
            <person name="Gonzalez J.B."/>
            <person name="Henrissat B."/>
            <person name="Kuo A."/>
            <person name="Liang C."/>
            <person name="Lipzen A."/>
            <person name="Lutzoni F."/>
            <person name="Magnuson J."/>
            <person name="Mondo S."/>
            <person name="Nolan M."/>
            <person name="Ohm R."/>
            <person name="Pangilinan J."/>
            <person name="Park H.-J."/>
            <person name="Ramirez L."/>
            <person name="Alfaro M."/>
            <person name="Sun H."/>
            <person name="Tritt A."/>
            <person name="Yoshinaga Y."/>
            <person name="Zwiers L.-H."/>
            <person name="Turgeon B.G."/>
            <person name="Goodwin S.B."/>
            <person name="Spatafora J.W."/>
            <person name="Crous P.W."/>
            <person name="Grigoriev I.V."/>
        </authorList>
    </citation>
    <scope>NUCLEOTIDE SEQUENCE</scope>
    <source>
        <strain evidence="3 5">CBS 781.70</strain>
    </source>
</reference>
<feature type="compositionally biased region" description="Polar residues" evidence="2">
    <location>
        <begin position="43"/>
        <end position="57"/>
    </location>
</feature>
<organism evidence="3">
    <name type="scientific">Eremomyces bilateralis CBS 781.70</name>
    <dbReference type="NCBI Taxonomy" id="1392243"/>
    <lineage>
        <taxon>Eukaryota</taxon>
        <taxon>Fungi</taxon>
        <taxon>Dikarya</taxon>
        <taxon>Ascomycota</taxon>
        <taxon>Pezizomycotina</taxon>
        <taxon>Dothideomycetes</taxon>
        <taxon>Dothideomycetes incertae sedis</taxon>
        <taxon>Eremomycetales</taxon>
        <taxon>Eremomycetaceae</taxon>
        <taxon>Eremomyces</taxon>
    </lineage>
</organism>
<reference evidence="5" key="3">
    <citation type="submission" date="2025-04" db="UniProtKB">
        <authorList>
            <consortium name="RefSeq"/>
        </authorList>
    </citation>
    <scope>IDENTIFICATION</scope>
    <source>
        <strain evidence="5">CBS 781.70</strain>
    </source>
</reference>
<reference evidence="5" key="2">
    <citation type="submission" date="2020-04" db="EMBL/GenBank/DDBJ databases">
        <authorList>
            <consortium name="NCBI Genome Project"/>
        </authorList>
    </citation>
    <scope>NUCLEOTIDE SEQUENCE</scope>
    <source>
        <strain evidence="5">CBS 781.70</strain>
    </source>
</reference>
<sequence length="635" mass="70243">MSIVLSTDLLQAGHGQAPVWEEPNRSPDGIVDDRVHSLHRPSEQYSEPVTESSLDTESMSSCSNASHSSDSVDSCSEETVVDYLCDLLTNSDVKYSARLAECFRYADPMPPISKRSLAELEISAIRDNAKLRHDINFDRELFFRPNLDGTRGLAKLRAAEEYWHALAAELELYALVYQRDWPGPSLRSHDGAVIETAVQRRIPELLTTIRDILEVLIPSRSALFKEQLDVSMFMQMVKNGVCDIVKVVQWLSLVLKEHCAPIRDEWVDNMVEKIHEGVTVANWRLTVSGLRDLLGILEAMKLDVANHQIQYLRPKLIEDTVAFEQSYYQTNAFQPSPSRQWFLSYWHQHIHPTPQPTCTTPCTTQTFAHALTHLLLTPALPLPPTFHRDYPRLLALRATLSSLLHLATSLRTAATLLSRPLPPSLRQRLLADLTAIVPSGPWRPNIHHVAAQIARVVHPLLPDPLSITPAALHDAAHASLDAAWSHLSHTPELHAITSFLTTRTLAALTTFATASLLDVHSAFVARPPSSTVPPNDPPLPACVEPLYDGLVDVARRVAPLAVLHWRVWGPLVYVVEGAVPSSDALVRGVPSAPARESHHVRPVAPTTAFPAGSVTASLRVGERTVGEQSGRQVAL</sequence>
<protein>
    <recommendedName>
        <fullName evidence="6">Tcp11-domain-containing protein</fullName>
    </recommendedName>
</protein>
<dbReference type="Pfam" id="PF05794">
    <property type="entry name" value="Tcp11"/>
    <property type="match status" value="1"/>
</dbReference>
<dbReference type="RefSeq" id="XP_033531859.1">
    <property type="nucleotide sequence ID" value="XM_033682173.1"/>
</dbReference>
<evidence type="ECO:0000313" key="3">
    <source>
        <dbReference type="EMBL" id="KAF1810228.1"/>
    </source>
</evidence>